<protein>
    <submittedName>
        <fullName evidence="1">Uncharacterized protein</fullName>
    </submittedName>
</protein>
<sequence>MWFDSHPAGVTHAIMGKNAGFWIKIADTWNAHSTHATARLFGEIDFLHAA</sequence>
<name>G5QY72_SALSE</name>
<dbReference type="Proteomes" id="UP000005065">
    <property type="component" value="Unassembled WGS sequence"/>
</dbReference>
<dbReference type="EMBL" id="AFCU01000577">
    <property type="protein sequence ID" value="EHC90789.1"/>
    <property type="molecule type" value="Genomic_DNA"/>
</dbReference>
<reference evidence="1 2" key="1">
    <citation type="journal article" date="2011" name="BMC Genomics">
        <title>Genome sequencing reveals diversification of virulence factor content and possible host adaptation in distinct subpopulations of Salmonella enterica.</title>
        <authorList>
            <person name="den Bakker H.C."/>
            <person name="Moreno Switt A.I."/>
            <person name="Govoni G."/>
            <person name="Cummings C.A."/>
            <person name="Ranieri M.L."/>
            <person name="Degoricija L."/>
            <person name="Hoelzer K."/>
            <person name="Rodriguez-Rivera L.D."/>
            <person name="Brown S."/>
            <person name="Bolchacova E."/>
            <person name="Furtado M.R."/>
            <person name="Wiedmann M."/>
        </authorList>
    </citation>
    <scope>NUCLEOTIDE SEQUENCE [LARGE SCALE GENOMIC DNA]</scope>
    <source>
        <strain evidence="1 2">A4-543</strain>
    </source>
</reference>
<evidence type="ECO:0000313" key="2">
    <source>
        <dbReference type="Proteomes" id="UP000005065"/>
    </source>
</evidence>
<comment type="caution">
    <text evidence="1">The sequence shown here is derived from an EMBL/GenBank/DDBJ whole genome shotgun (WGS) entry which is preliminary data.</text>
</comment>
<gene>
    <name evidence="1" type="ORF">LTSESEN_1767</name>
</gene>
<dbReference type="AlphaFoldDB" id="G5QY72"/>
<dbReference type="BioCyc" id="SENT913082:G120J-25-MONOMER"/>
<evidence type="ECO:0000313" key="1">
    <source>
        <dbReference type="EMBL" id="EHC90789.1"/>
    </source>
</evidence>
<accession>G5QY72</accession>
<proteinExistence type="predicted"/>
<organism evidence="1 2">
    <name type="scientific">Salmonella enterica subsp. enterica serovar Senftenberg str. A4-543</name>
    <dbReference type="NCBI Taxonomy" id="913082"/>
    <lineage>
        <taxon>Bacteria</taxon>
        <taxon>Pseudomonadati</taxon>
        <taxon>Pseudomonadota</taxon>
        <taxon>Gammaproteobacteria</taxon>
        <taxon>Enterobacterales</taxon>
        <taxon>Enterobacteriaceae</taxon>
        <taxon>Salmonella</taxon>
    </lineage>
</organism>
<dbReference type="PATRIC" id="fig|913082.3.peg.1374"/>